<dbReference type="EMBL" id="JBHUIM010000001">
    <property type="protein sequence ID" value="MFD2245821.1"/>
    <property type="molecule type" value="Genomic_DNA"/>
</dbReference>
<evidence type="ECO:0000256" key="1">
    <source>
        <dbReference type="SAM" id="SignalP"/>
    </source>
</evidence>
<dbReference type="GO" id="GO:0016853">
    <property type="term" value="F:isomerase activity"/>
    <property type="evidence" value="ECO:0007669"/>
    <property type="project" value="UniProtKB-KW"/>
</dbReference>
<dbReference type="InterPro" id="IPR029033">
    <property type="entry name" value="His_PPase_superfam"/>
</dbReference>
<dbReference type="RefSeq" id="WP_250427468.1">
    <property type="nucleotide sequence ID" value="NZ_JALPRR010000001.1"/>
</dbReference>
<evidence type="ECO:0000313" key="3">
    <source>
        <dbReference type="Proteomes" id="UP001597374"/>
    </source>
</evidence>
<keyword evidence="1" id="KW-0732">Signal</keyword>
<keyword evidence="3" id="KW-1185">Reference proteome</keyword>
<evidence type="ECO:0000313" key="2">
    <source>
        <dbReference type="EMBL" id="MFD2245821.1"/>
    </source>
</evidence>
<dbReference type="Gene3D" id="3.40.50.1240">
    <property type="entry name" value="Phosphoglycerate mutase-like"/>
    <property type="match status" value="1"/>
</dbReference>
<name>A0ABW5CTT0_9BACT</name>
<sequence length="191" mass="21139">MRLFYLLRLCLVLFVAGLVSCRTASSDKDGATAMANPAEVATTTVYLVRHAEKDISDPANQDPDLTETGKARAEALRELLKGQEVNALYATKYIRTQNTLKPLADERKLDVIRYEAHDFIGLFEKIKQQHPGQVVVVAGHSNTILPLVEAFGAERPIPEIADNQYDYLFKVQLNGSDKATVEMSQFGSPSN</sequence>
<feature type="chain" id="PRO_5047305758" evidence="1">
    <location>
        <begin position="25"/>
        <end position="191"/>
    </location>
</feature>
<organism evidence="2 3">
    <name type="scientific">Pontibacter ruber</name>
    <dbReference type="NCBI Taxonomy" id="1343895"/>
    <lineage>
        <taxon>Bacteria</taxon>
        <taxon>Pseudomonadati</taxon>
        <taxon>Bacteroidota</taxon>
        <taxon>Cytophagia</taxon>
        <taxon>Cytophagales</taxon>
        <taxon>Hymenobacteraceae</taxon>
        <taxon>Pontibacter</taxon>
    </lineage>
</organism>
<dbReference type="EC" id="5.4.-.-" evidence="2"/>
<keyword evidence="2" id="KW-0413">Isomerase</keyword>
<dbReference type="Pfam" id="PF00300">
    <property type="entry name" value="His_Phos_1"/>
    <property type="match status" value="1"/>
</dbReference>
<dbReference type="InterPro" id="IPR013078">
    <property type="entry name" value="His_Pase_superF_clade-1"/>
</dbReference>
<gene>
    <name evidence="2" type="ORF">ACFSKP_06110</name>
</gene>
<reference evidence="3" key="1">
    <citation type="journal article" date="2019" name="Int. J. Syst. Evol. Microbiol.">
        <title>The Global Catalogue of Microorganisms (GCM) 10K type strain sequencing project: providing services to taxonomists for standard genome sequencing and annotation.</title>
        <authorList>
            <consortium name="The Broad Institute Genomics Platform"/>
            <consortium name="The Broad Institute Genome Sequencing Center for Infectious Disease"/>
            <person name="Wu L."/>
            <person name="Ma J."/>
        </authorList>
    </citation>
    <scope>NUCLEOTIDE SEQUENCE [LARGE SCALE GENOMIC DNA]</scope>
    <source>
        <strain evidence="3">CGMCC 4.1782</strain>
    </source>
</reference>
<accession>A0ABW5CTT0</accession>
<dbReference type="SMART" id="SM00855">
    <property type="entry name" value="PGAM"/>
    <property type="match status" value="1"/>
</dbReference>
<dbReference type="CDD" id="cd07067">
    <property type="entry name" value="HP_PGM_like"/>
    <property type="match status" value="1"/>
</dbReference>
<dbReference type="SUPFAM" id="SSF53254">
    <property type="entry name" value="Phosphoglycerate mutase-like"/>
    <property type="match status" value="1"/>
</dbReference>
<proteinExistence type="predicted"/>
<dbReference type="PROSITE" id="PS51257">
    <property type="entry name" value="PROKAR_LIPOPROTEIN"/>
    <property type="match status" value="1"/>
</dbReference>
<comment type="caution">
    <text evidence="2">The sequence shown here is derived from an EMBL/GenBank/DDBJ whole genome shotgun (WGS) entry which is preliminary data.</text>
</comment>
<dbReference type="Proteomes" id="UP001597374">
    <property type="component" value="Unassembled WGS sequence"/>
</dbReference>
<protein>
    <submittedName>
        <fullName evidence="2">Phosphoglycerate mutase family protein</fullName>
        <ecNumber evidence="2">5.4.-.-</ecNumber>
    </submittedName>
</protein>
<feature type="signal peptide" evidence="1">
    <location>
        <begin position="1"/>
        <end position="24"/>
    </location>
</feature>